<keyword evidence="1" id="KW-0862">Zinc</keyword>
<organism evidence="4 5">
    <name type="scientific">Triparma columacea</name>
    <dbReference type="NCBI Taxonomy" id="722753"/>
    <lineage>
        <taxon>Eukaryota</taxon>
        <taxon>Sar</taxon>
        <taxon>Stramenopiles</taxon>
        <taxon>Ochrophyta</taxon>
        <taxon>Bolidophyceae</taxon>
        <taxon>Parmales</taxon>
        <taxon>Triparmaceae</taxon>
        <taxon>Triparma</taxon>
    </lineage>
</organism>
<sequence>MSIEFHDIAEFASTVEADSEKNQSAEIRTNVDKVVVTGQGDAASLDDDELELLKLCGEPDAKEPDAEEPDTEFKEEAPVIVEDFLHKPPNAETKTESKPEAKPEANEDTDSSTPEPTIAAIAQSPEREACPLCLSTLTISSLSTPSCTSCSYNVCSICIMKLHGSHSLTPSDVTCPSCQSASFGVHSKHVVVARSNLDNVDTPDEQLTASEIRYRYADWSSVNLKSRSYSEDMDGFVDTVVLRGLDSVMDAEEREYTYTLMTSGNVDDLIKGVVILHGIEGLVMNGKSFPTDSETAAGPSEPEVNTKTGWSTSAGGRDFKDIKEAVFGAFKVFKRPGHEKKASSLSQSSSMSDDDELKSPDFEGSPKSAPPARPFKDLPPPPLPTHMPFVVTLTTNEPKLGERIGLRNKLDTGIFVGKEGGGGRVERVYGQAARKGISRGDIVTHVEHQHPGNNQAVNELIAARLKEGGEVTLYINCNQLCADKLRYRAEEIELMRSLSC</sequence>
<keyword evidence="1" id="KW-0863">Zinc-finger</keyword>
<dbReference type="OrthoDB" id="10413475at2759"/>
<name>A0A9W7G4C4_9STRA</name>
<evidence type="ECO:0000256" key="1">
    <source>
        <dbReference type="PROSITE-ProRule" id="PRU00175"/>
    </source>
</evidence>
<feature type="domain" description="RING-type" evidence="3">
    <location>
        <begin position="130"/>
        <end position="179"/>
    </location>
</feature>
<keyword evidence="5" id="KW-1185">Reference proteome</keyword>
<dbReference type="SUPFAM" id="SSF57850">
    <property type="entry name" value="RING/U-box"/>
    <property type="match status" value="1"/>
</dbReference>
<dbReference type="Proteomes" id="UP001165065">
    <property type="component" value="Unassembled WGS sequence"/>
</dbReference>
<dbReference type="EMBL" id="BRYA01000782">
    <property type="protein sequence ID" value="GMI32465.1"/>
    <property type="molecule type" value="Genomic_DNA"/>
</dbReference>
<accession>A0A9W7G4C4</accession>
<reference evidence="5" key="1">
    <citation type="journal article" date="2023" name="Commun. Biol.">
        <title>Genome analysis of Parmales, the sister group of diatoms, reveals the evolutionary specialization of diatoms from phago-mixotrophs to photoautotrophs.</title>
        <authorList>
            <person name="Ban H."/>
            <person name="Sato S."/>
            <person name="Yoshikawa S."/>
            <person name="Yamada K."/>
            <person name="Nakamura Y."/>
            <person name="Ichinomiya M."/>
            <person name="Sato N."/>
            <person name="Blanc-Mathieu R."/>
            <person name="Endo H."/>
            <person name="Kuwata A."/>
            <person name="Ogata H."/>
        </authorList>
    </citation>
    <scope>NUCLEOTIDE SEQUENCE [LARGE SCALE GENOMIC DNA]</scope>
</reference>
<dbReference type="InterPro" id="IPR001841">
    <property type="entry name" value="Znf_RING"/>
</dbReference>
<feature type="region of interest" description="Disordered" evidence="2">
    <location>
        <begin position="290"/>
        <end position="315"/>
    </location>
</feature>
<feature type="region of interest" description="Disordered" evidence="2">
    <location>
        <begin position="83"/>
        <end position="115"/>
    </location>
</feature>
<protein>
    <recommendedName>
        <fullName evidence="3">RING-type domain-containing protein</fullName>
    </recommendedName>
</protein>
<dbReference type="InterPro" id="IPR013083">
    <property type="entry name" value="Znf_RING/FYVE/PHD"/>
</dbReference>
<feature type="compositionally biased region" description="Polar residues" evidence="2">
    <location>
        <begin position="303"/>
        <end position="314"/>
    </location>
</feature>
<evidence type="ECO:0000313" key="4">
    <source>
        <dbReference type="EMBL" id="GMI32465.1"/>
    </source>
</evidence>
<proteinExistence type="predicted"/>
<dbReference type="Gene3D" id="3.30.40.10">
    <property type="entry name" value="Zinc/RING finger domain, C3HC4 (zinc finger)"/>
    <property type="match status" value="1"/>
</dbReference>
<feature type="compositionally biased region" description="Pro residues" evidence="2">
    <location>
        <begin position="368"/>
        <end position="382"/>
    </location>
</feature>
<evidence type="ECO:0000259" key="3">
    <source>
        <dbReference type="PROSITE" id="PS50089"/>
    </source>
</evidence>
<evidence type="ECO:0000313" key="5">
    <source>
        <dbReference type="Proteomes" id="UP001165065"/>
    </source>
</evidence>
<comment type="caution">
    <text evidence="4">The sequence shown here is derived from an EMBL/GenBank/DDBJ whole genome shotgun (WGS) entry which is preliminary data.</text>
</comment>
<keyword evidence="1" id="KW-0479">Metal-binding</keyword>
<gene>
    <name evidence="4" type="ORF">TrCOL_g1933</name>
</gene>
<dbReference type="PROSITE" id="PS50089">
    <property type="entry name" value="ZF_RING_2"/>
    <property type="match status" value="1"/>
</dbReference>
<dbReference type="GO" id="GO:0008270">
    <property type="term" value="F:zinc ion binding"/>
    <property type="evidence" value="ECO:0007669"/>
    <property type="project" value="UniProtKB-KW"/>
</dbReference>
<feature type="region of interest" description="Disordered" evidence="2">
    <location>
        <begin position="338"/>
        <end position="382"/>
    </location>
</feature>
<dbReference type="AlphaFoldDB" id="A0A9W7G4C4"/>
<feature type="compositionally biased region" description="Basic and acidic residues" evidence="2">
    <location>
        <begin position="93"/>
        <end position="105"/>
    </location>
</feature>
<evidence type="ECO:0000256" key="2">
    <source>
        <dbReference type="SAM" id="MobiDB-lite"/>
    </source>
</evidence>